<dbReference type="CDD" id="cd14668">
    <property type="entry name" value="mlta_B"/>
    <property type="match status" value="1"/>
</dbReference>
<gene>
    <name evidence="7" type="ordered locus">Rru_A3607</name>
</gene>
<dbReference type="STRING" id="269796.Rru_A3607"/>
<dbReference type="AlphaFoldDB" id="Q2RN94"/>
<evidence type="ECO:0000313" key="8">
    <source>
        <dbReference type="Proteomes" id="UP000001929"/>
    </source>
</evidence>
<dbReference type="PhylomeDB" id="Q2RN94"/>
<evidence type="ECO:0000256" key="3">
    <source>
        <dbReference type="ARBA" id="ARBA00023239"/>
    </source>
</evidence>
<dbReference type="Pfam" id="PF06725">
    <property type="entry name" value="3D"/>
    <property type="match status" value="1"/>
</dbReference>
<dbReference type="InterPro" id="IPR005300">
    <property type="entry name" value="MltA_B"/>
</dbReference>
<evidence type="ECO:0000313" key="7">
    <source>
        <dbReference type="EMBL" id="ABC24401.1"/>
    </source>
</evidence>
<evidence type="ECO:0000256" key="4">
    <source>
        <dbReference type="ARBA" id="ARBA00023316"/>
    </source>
</evidence>
<comment type="catalytic activity">
    <reaction evidence="1">
        <text>Exolytic cleavage of the (1-&gt;4)-beta-glycosidic linkage between N-acetylmuramic acid (MurNAc) and N-acetylglucosamine (GlcNAc) residues in peptidoglycan, from either the reducing or the non-reducing ends of the peptidoglycan chains, with concomitant formation of a 1,6-anhydrobond in the MurNAc residue.</text>
        <dbReference type="EC" id="4.2.2.n1"/>
    </reaction>
</comment>
<evidence type="ECO:0000256" key="2">
    <source>
        <dbReference type="ARBA" id="ARBA00012587"/>
    </source>
</evidence>
<dbReference type="GO" id="GO:0071555">
    <property type="term" value="P:cell wall organization"/>
    <property type="evidence" value="ECO:0007669"/>
    <property type="project" value="UniProtKB-KW"/>
</dbReference>
<dbReference type="GO" id="GO:0009254">
    <property type="term" value="P:peptidoglycan turnover"/>
    <property type="evidence" value="ECO:0007669"/>
    <property type="project" value="InterPro"/>
</dbReference>
<dbReference type="HOGENOM" id="CLU_037751_0_1_5"/>
<dbReference type="GO" id="GO:0008933">
    <property type="term" value="F:peptidoglycan lytic transglycosylase activity"/>
    <property type="evidence" value="ECO:0007669"/>
    <property type="project" value="TreeGrafter"/>
</dbReference>
<dbReference type="PATRIC" id="fig|269796.9.peg.3728"/>
<dbReference type="GO" id="GO:0019867">
    <property type="term" value="C:outer membrane"/>
    <property type="evidence" value="ECO:0007669"/>
    <property type="project" value="InterPro"/>
</dbReference>
<feature type="domain" description="Lytic transglycosylase MltA" evidence="6">
    <location>
        <begin position="151"/>
        <end position="295"/>
    </location>
</feature>
<dbReference type="EMBL" id="CP000230">
    <property type="protein sequence ID" value="ABC24401.1"/>
    <property type="molecule type" value="Genomic_DNA"/>
</dbReference>
<evidence type="ECO:0000259" key="6">
    <source>
        <dbReference type="SMART" id="SM00925"/>
    </source>
</evidence>
<reference evidence="7 8" key="1">
    <citation type="journal article" date="2011" name="Stand. Genomic Sci.">
        <title>Complete genome sequence of Rhodospirillum rubrum type strain (S1).</title>
        <authorList>
            <person name="Munk A.C."/>
            <person name="Copeland A."/>
            <person name="Lucas S."/>
            <person name="Lapidus A."/>
            <person name="Del Rio T.G."/>
            <person name="Barry K."/>
            <person name="Detter J.C."/>
            <person name="Hammon N."/>
            <person name="Israni S."/>
            <person name="Pitluck S."/>
            <person name="Brettin T."/>
            <person name="Bruce D."/>
            <person name="Han C."/>
            <person name="Tapia R."/>
            <person name="Gilna P."/>
            <person name="Schmutz J."/>
            <person name="Larimer F."/>
            <person name="Land M."/>
            <person name="Kyrpides N.C."/>
            <person name="Mavromatis K."/>
            <person name="Richardson P."/>
            <person name="Rohde M."/>
            <person name="Goker M."/>
            <person name="Klenk H.P."/>
            <person name="Zhang Y."/>
            <person name="Roberts G.P."/>
            <person name="Reslewic S."/>
            <person name="Schwartz D.C."/>
        </authorList>
    </citation>
    <scope>NUCLEOTIDE SEQUENCE [LARGE SCALE GENOMIC DNA]</scope>
    <source>
        <strain evidence="8">ATCC 11170 / ATH 1.1.1 / DSM 467 / LMG 4362 / NCIMB 8255 / S1</strain>
    </source>
</reference>
<dbReference type="CAZy" id="GH102">
    <property type="family name" value="Glycoside Hydrolase Family 102"/>
</dbReference>
<dbReference type="GO" id="GO:0004553">
    <property type="term" value="F:hydrolase activity, hydrolyzing O-glycosyl compounds"/>
    <property type="evidence" value="ECO:0007669"/>
    <property type="project" value="InterPro"/>
</dbReference>
<dbReference type="GO" id="GO:0009253">
    <property type="term" value="P:peptidoglycan catabolic process"/>
    <property type="evidence" value="ECO:0007669"/>
    <property type="project" value="TreeGrafter"/>
</dbReference>
<dbReference type="InterPro" id="IPR026044">
    <property type="entry name" value="MltA"/>
</dbReference>
<evidence type="ECO:0000256" key="5">
    <source>
        <dbReference type="ARBA" id="ARBA00030918"/>
    </source>
</evidence>
<dbReference type="SUPFAM" id="SSF50685">
    <property type="entry name" value="Barwin-like endoglucanases"/>
    <property type="match status" value="1"/>
</dbReference>
<accession>Q2RN94</accession>
<dbReference type="CDD" id="cd14485">
    <property type="entry name" value="mltA_like_LT_A"/>
    <property type="match status" value="1"/>
</dbReference>
<dbReference type="EC" id="4.2.2.n1" evidence="2"/>
<dbReference type="Gene3D" id="2.40.40.10">
    <property type="entry name" value="RlpA-like domain"/>
    <property type="match status" value="1"/>
</dbReference>
<dbReference type="KEGG" id="rru:Rru_A3607"/>
<keyword evidence="4" id="KW-0961">Cell wall biogenesis/degradation</keyword>
<dbReference type="EnsemblBacteria" id="ABC24401">
    <property type="protein sequence ID" value="ABC24401"/>
    <property type="gene ID" value="Rru_A3607"/>
</dbReference>
<dbReference type="Proteomes" id="UP000001929">
    <property type="component" value="Chromosome"/>
</dbReference>
<dbReference type="InterPro" id="IPR036908">
    <property type="entry name" value="RlpA-like_sf"/>
</dbReference>
<dbReference type="PANTHER" id="PTHR30124">
    <property type="entry name" value="MEMBRANE-BOUND LYTIC MUREIN TRANSGLYCOSYLASE A"/>
    <property type="match status" value="1"/>
</dbReference>
<organism evidence="7 8">
    <name type="scientific">Rhodospirillum rubrum (strain ATCC 11170 / ATH 1.1.1 / DSM 467 / LMG 4362 / NCIMB 8255 / S1)</name>
    <dbReference type="NCBI Taxonomy" id="269796"/>
    <lineage>
        <taxon>Bacteria</taxon>
        <taxon>Pseudomonadati</taxon>
        <taxon>Pseudomonadota</taxon>
        <taxon>Alphaproteobacteria</taxon>
        <taxon>Rhodospirillales</taxon>
        <taxon>Rhodospirillaceae</taxon>
        <taxon>Rhodospirillum</taxon>
    </lineage>
</organism>
<dbReference type="InterPro" id="IPR010611">
    <property type="entry name" value="3D_dom"/>
</dbReference>
<dbReference type="Pfam" id="PF03562">
    <property type="entry name" value="MltA"/>
    <property type="match status" value="1"/>
</dbReference>
<dbReference type="PIRSF" id="PIRSF019422">
    <property type="entry name" value="MltA"/>
    <property type="match status" value="1"/>
</dbReference>
<dbReference type="eggNOG" id="COG2821">
    <property type="taxonomic scope" value="Bacteria"/>
</dbReference>
<dbReference type="Gene3D" id="2.40.240.50">
    <property type="entry name" value="Barwin-like endoglucanases"/>
    <property type="match status" value="1"/>
</dbReference>
<protein>
    <recommendedName>
        <fullName evidence="2">peptidoglycan lytic exotransglycosylase</fullName>
        <ecNumber evidence="2">4.2.2.n1</ecNumber>
    </recommendedName>
    <alternativeName>
        <fullName evidence="5">Murein hydrolase A</fullName>
    </alternativeName>
</protein>
<dbReference type="PANTHER" id="PTHR30124:SF0">
    <property type="entry name" value="MEMBRANE-BOUND LYTIC MUREIN TRANSGLYCOSYLASE A"/>
    <property type="match status" value="1"/>
</dbReference>
<keyword evidence="3" id="KW-0456">Lyase</keyword>
<keyword evidence="8" id="KW-1185">Reference proteome</keyword>
<sequence length="398" mass="41835">MGAMNGTSGRRLSTATRVAAMAGVLLLAACGGPSSRPGLVSRPAGVAGPVSYQRVAIEGLPGWSTDRVADALPVFRRSCERLRAVSPNSMVGPSVWGSRASDWQAACAVAARLPAFDDDAARRFFAERFQAWQVTGAGDPTGLFTGYYEAALDGSLSPSAVYSTPIYGVPLDLRMEGGKGMRVSGGRSLPYPDRAAIEEGAISGVAPVIMWARDPVDVFMLHIQGSGQVRLPDGRIQRIGYAANNGHPFVGIGAIMRDRGLGDGSSMIAIRAWLRANPAEGRALMRENPRFIFFRPIEGEGPIGAQGLPLTGGRSLAVDPSSVPLGAPVWLATSDAHGETVNRLMVAQDTGSAIKGAVRGDFFWGSGEEALYHAGGMKSAGRYWVLVPRGGRNAVAQN</sequence>
<proteinExistence type="predicted"/>
<evidence type="ECO:0000256" key="1">
    <source>
        <dbReference type="ARBA" id="ARBA00001420"/>
    </source>
</evidence>
<dbReference type="SMART" id="SM00925">
    <property type="entry name" value="MltA"/>
    <property type="match status" value="1"/>
</dbReference>
<name>Q2RN94_RHORT</name>